<dbReference type="PANTHER" id="PTHR12039:SF0">
    <property type="entry name" value="NICOTINAMIDE-NUCLEOTIDE ADENYLYLTRANSFERASE"/>
    <property type="match status" value="1"/>
</dbReference>
<evidence type="ECO:0000256" key="11">
    <source>
        <dbReference type="ARBA" id="ARBA00022695"/>
    </source>
</evidence>
<evidence type="ECO:0000256" key="4">
    <source>
        <dbReference type="ARBA" id="ARBA00005019"/>
    </source>
</evidence>
<evidence type="ECO:0000256" key="15">
    <source>
        <dbReference type="ARBA" id="ARBA00023128"/>
    </source>
</evidence>
<dbReference type="GO" id="GO:0009435">
    <property type="term" value="P:NAD+ biosynthetic process"/>
    <property type="evidence" value="ECO:0000318"/>
    <property type="project" value="GO_Central"/>
</dbReference>
<evidence type="ECO:0000256" key="6">
    <source>
        <dbReference type="ARBA" id="ARBA00011881"/>
    </source>
</evidence>
<dbReference type="AlphaFoldDB" id="A0A2R6XJK2"/>
<feature type="domain" description="Myb/SANT-like DNA-binding" evidence="23">
    <location>
        <begin position="297"/>
        <end position="383"/>
    </location>
</feature>
<feature type="compositionally biased region" description="Basic and acidic residues" evidence="21">
    <location>
        <begin position="136"/>
        <end position="148"/>
    </location>
</feature>
<evidence type="ECO:0000313" key="24">
    <source>
        <dbReference type="EMBL" id="PTQ46310.1"/>
    </source>
</evidence>
<dbReference type="GO" id="GO:0004515">
    <property type="term" value="F:nicotinate-nucleotide adenylyltransferase activity"/>
    <property type="evidence" value="ECO:0000318"/>
    <property type="project" value="GO_Central"/>
</dbReference>
<comment type="pathway">
    <text evidence="3">Cofactor biosynthesis; NAD(+) biosynthesis; NAD(+) from nicotinamide D-ribonucleotide: step 1/1.</text>
</comment>
<comment type="subcellular location">
    <subcellularLocation>
        <location evidence="2">Mitochondrion</location>
    </subcellularLocation>
</comment>
<dbReference type="GO" id="GO:0005524">
    <property type="term" value="F:ATP binding"/>
    <property type="evidence" value="ECO:0007669"/>
    <property type="project" value="UniProtKB-KW"/>
</dbReference>
<dbReference type="InterPro" id="IPR014729">
    <property type="entry name" value="Rossmann-like_a/b/a_fold"/>
</dbReference>
<feature type="region of interest" description="Disordered" evidence="21">
    <location>
        <begin position="242"/>
        <end position="292"/>
    </location>
</feature>
<comment type="pathway">
    <text evidence="4">Cofactor biosynthesis; NAD(+) biosynthesis; deamido-NAD(+) from nicotinate D-ribonucleotide: step 1/1.</text>
</comment>
<gene>
    <name evidence="24" type="ORF">MARPO_0011s0011</name>
</gene>
<comment type="similarity">
    <text evidence="5">Belongs to the eukaryotic NMN adenylyltransferase family.</text>
</comment>
<feature type="domain" description="Cytidyltransferase-like" evidence="22">
    <location>
        <begin position="492"/>
        <end position="675"/>
    </location>
</feature>
<keyword evidence="13" id="KW-0067">ATP-binding</keyword>
<accession>A0A2R6XJK2</accession>
<evidence type="ECO:0000256" key="10">
    <source>
        <dbReference type="ARBA" id="ARBA00022679"/>
    </source>
</evidence>
<evidence type="ECO:0000256" key="13">
    <source>
        <dbReference type="ARBA" id="ARBA00022840"/>
    </source>
</evidence>
<keyword evidence="10" id="KW-0808">Transferase</keyword>
<dbReference type="InterPro" id="IPR004821">
    <property type="entry name" value="Cyt_trans-like"/>
</dbReference>
<evidence type="ECO:0000256" key="17">
    <source>
        <dbReference type="ARBA" id="ARBA00074013"/>
    </source>
</evidence>
<feature type="region of interest" description="Disordered" evidence="21">
    <location>
        <begin position="1"/>
        <end position="89"/>
    </location>
</feature>
<evidence type="ECO:0000256" key="3">
    <source>
        <dbReference type="ARBA" id="ARBA00004658"/>
    </source>
</evidence>
<evidence type="ECO:0000256" key="1">
    <source>
        <dbReference type="ARBA" id="ARBA00001946"/>
    </source>
</evidence>
<dbReference type="InterPro" id="IPR044822">
    <property type="entry name" value="Myb_DNA-bind_4"/>
</dbReference>
<dbReference type="GO" id="GO:0000309">
    <property type="term" value="F:nicotinamide-nucleotide adenylyltransferase activity"/>
    <property type="evidence" value="ECO:0000318"/>
    <property type="project" value="GO_Central"/>
</dbReference>
<dbReference type="SUPFAM" id="SSF52374">
    <property type="entry name" value="Nucleotidylyl transferase"/>
    <property type="match status" value="1"/>
</dbReference>
<organism evidence="24 25">
    <name type="scientific">Marchantia polymorpha</name>
    <name type="common">Common liverwort</name>
    <name type="synonym">Marchantia aquatica</name>
    <dbReference type="NCBI Taxonomy" id="3197"/>
    <lineage>
        <taxon>Eukaryota</taxon>
        <taxon>Viridiplantae</taxon>
        <taxon>Streptophyta</taxon>
        <taxon>Embryophyta</taxon>
        <taxon>Marchantiophyta</taxon>
        <taxon>Marchantiopsida</taxon>
        <taxon>Marchantiidae</taxon>
        <taxon>Marchantiales</taxon>
        <taxon>Marchantiaceae</taxon>
        <taxon>Marchantia</taxon>
    </lineage>
</organism>
<keyword evidence="25" id="KW-1185">Reference proteome</keyword>
<dbReference type="EMBL" id="KZ772683">
    <property type="protein sequence ID" value="PTQ46310.1"/>
    <property type="molecule type" value="Genomic_DNA"/>
</dbReference>
<evidence type="ECO:0000256" key="14">
    <source>
        <dbReference type="ARBA" id="ARBA00023027"/>
    </source>
</evidence>
<dbReference type="EC" id="2.7.7.1" evidence="8"/>
<feature type="compositionally biased region" description="Basic and acidic residues" evidence="21">
    <location>
        <begin position="156"/>
        <end position="181"/>
    </location>
</feature>
<keyword evidence="14" id="KW-0520">NAD</keyword>
<dbReference type="Gramene" id="Mp4g10240.1">
    <property type="protein sequence ID" value="Mp4g10240.1.cds"/>
    <property type="gene ID" value="Mp4g10240"/>
</dbReference>
<evidence type="ECO:0000256" key="19">
    <source>
        <dbReference type="ARBA" id="ARBA00079369"/>
    </source>
</evidence>
<evidence type="ECO:0000256" key="8">
    <source>
        <dbReference type="ARBA" id="ARBA00012390"/>
    </source>
</evidence>
<dbReference type="FunFam" id="3.40.50.620:FF:000221">
    <property type="entry name" value="Nicotinamide/nicotinic acid mononucleotide adenylyltransferase 3"/>
    <property type="match status" value="1"/>
</dbReference>
<dbReference type="Pfam" id="PF13837">
    <property type="entry name" value="Myb_DNA-bind_4"/>
    <property type="match status" value="1"/>
</dbReference>
<evidence type="ECO:0000256" key="18">
    <source>
        <dbReference type="ARBA" id="ARBA00075132"/>
    </source>
</evidence>
<evidence type="ECO:0000256" key="16">
    <source>
        <dbReference type="ARBA" id="ARBA00048721"/>
    </source>
</evidence>
<comment type="cofactor">
    <cofactor evidence="1">
        <name>Mg(2+)</name>
        <dbReference type="ChEBI" id="CHEBI:18420"/>
    </cofactor>
</comment>
<dbReference type="Pfam" id="PF01467">
    <property type="entry name" value="CTP_transf_like"/>
    <property type="match status" value="1"/>
</dbReference>
<evidence type="ECO:0000256" key="21">
    <source>
        <dbReference type="SAM" id="MobiDB-lite"/>
    </source>
</evidence>
<dbReference type="Gene3D" id="3.40.50.620">
    <property type="entry name" value="HUPs"/>
    <property type="match status" value="1"/>
</dbReference>
<evidence type="ECO:0000313" key="25">
    <source>
        <dbReference type="Proteomes" id="UP000244005"/>
    </source>
</evidence>
<dbReference type="UniPathway" id="UPA00253">
    <property type="reaction ID" value="UER00332"/>
</dbReference>
<feature type="region of interest" description="Disordered" evidence="21">
    <location>
        <begin position="135"/>
        <end position="184"/>
    </location>
</feature>
<evidence type="ECO:0000256" key="7">
    <source>
        <dbReference type="ARBA" id="ARBA00012389"/>
    </source>
</evidence>
<comment type="function">
    <text evidence="20">Catalyzes the formation of NAD(+) from nicotinamide mononucleotide (NMN) and ATP. Can also use the deamidated form; nicotinic acid mononucleotide (NaMN) as substrate with the same efficiency. Can use triazofurin monophosphate (TrMP) as substrate. Can also use GTP and ITP as nucleotide donors. Also catalyzes the reverse reaction, i.e. the pyrophosphorolytic cleavage of NAD(+). For the pyrophosphorolytic activity, can use NAD(+), NADH, NaAD, nicotinic acid adenine dinucleotide phosphate (NHD), nicotinamide guanine dinucleotide (NGD) as substrates. Fails to cleave phosphorylated dinucleotides NADP(+), NADPH and NaADP(+). Protects against axonal degeneration following injury. May be involved in the maintenance of axonal integrity. Also functions as a stress-response chaperone protein that prevents toxic aggregation of proteins; this function may be independent of its NAD(+) synthesis activity.</text>
</comment>
<keyword evidence="12" id="KW-0547">Nucleotide-binding</keyword>
<dbReference type="EC" id="2.7.7.18" evidence="7"/>
<keyword evidence="15" id="KW-0496">Mitochondrion</keyword>
<name>A0A2R6XJK2_MARPO</name>
<evidence type="ECO:0000256" key="2">
    <source>
        <dbReference type="ARBA" id="ARBA00004173"/>
    </source>
</evidence>
<evidence type="ECO:0000259" key="22">
    <source>
        <dbReference type="Pfam" id="PF01467"/>
    </source>
</evidence>
<evidence type="ECO:0000256" key="20">
    <source>
        <dbReference type="ARBA" id="ARBA00093425"/>
    </source>
</evidence>
<dbReference type="PANTHER" id="PTHR12039">
    <property type="entry name" value="NICOTINAMIDE MONONUCLEOTIDE ADENYLYLTRANSFERASE"/>
    <property type="match status" value="1"/>
</dbReference>
<evidence type="ECO:0000259" key="23">
    <source>
        <dbReference type="Pfam" id="PF13837"/>
    </source>
</evidence>
<evidence type="ECO:0000256" key="12">
    <source>
        <dbReference type="ARBA" id="ARBA00022741"/>
    </source>
</evidence>
<evidence type="ECO:0000256" key="5">
    <source>
        <dbReference type="ARBA" id="ARBA00007064"/>
    </source>
</evidence>
<dbReference type="NCBIfam" id="TIGR00482">
    <property type="entry name" value="nicotinate (nicotinamide) nucleotide adenylyltransferase"/>
    <property type="match status" value="1"/>
</dbReference>
<reference evidence="25" key="1">
    <citation type="journal article" date="2017" name="Cell">
        <title>Insights into land plant evolution garnered from the Marchantia polymorpha genome.</title>
        <authorList>
            <person name="Bowman J.L."/>
            <person name="Kohchi T."/>
            <person name="Yamato K.T."/>
            <person name="Jenkins J."/>
            <person name="Shu S."/>
            <person name="Ishizaki K."/>
            <person name="Yamaoka S."/>
            <person name="Nishihama R."/>
            <person name="Nakamura Y."/>
            <person name="Berger F."/>
            <person name="Adam C."/>
            <person name="Aki S.S."/>
            <person name="Althoff F."/>
            <person name="Araki T."/>
            <person name="Arteaga-Vazquez M.A."/>
            <person name="Balasubrmanian S."/>
            <person name="Barry K."/>
            <person name="Bauer D."/>
            <person name="Boehm C.R."/>
            <person name="Briginshaw L."/>
            <person name="Caballero-Perez J."/>
            <person name="Catarino B."/>
            <person name="Chen F."/>
            <person name="Chiyoda S."/>
            <person name="Chovatia M."/>
            <person name="Davies K.M."/>
            <person name="Delmans M."/>
            <person name="Demura T."/>
            <person name="Dierschke T."/>
            <person name="Dolan L."/>
            <person name="Dorantes-Acosta A.E."/>
            <person name="Eklund D.M."/>
            <person name="Florent S.N."/>
            <person name="Flores-Sandoval E."/>
            <person name="Fujiyama A."/>
            <person name="Fukuzawa H."/>
            <person name="Galik B."/>
            <person name="Grimanelli D."/>
            <person name="Grimwood J."/>
            <person name="Grossniklaus U."/>
            <person name="Hamada T."/>
            <person name="Haseloff J."/>
            <person name="Hetherington A.J."/>
            <person name="Higo A."/>
            <person name="Hirakawa Y."/>
            <person name="Hundley H.N."/>
            <person name="Ikeda Y."/>
            <person name="Inoue K."/>
            <person name="Inoue S.I."/>
            <person name="Ishida S."/>
            <person name="Jia Q."/>
            <person name="Kakita M."/>
            <person name="Kanazawa T."/>
            <person name="Kawai Y."/>
            <person name="Kawashima T."/>
            <person name="Kennedy M."/>
            <person name="Kinose K."/>
            <person name="Kinoshita T."/>
            <person name="Kohara Y."/>
            <person name="Koide E."/>
            <person name="Komatsu K."/>
            <person name="Kopischke S."/>
            <person name="Kubo M."/>
            <person name="Kyozuka J."/>
            <person name="Lagercrantz U."/>
            <person name="Lin S.S."/>
            <person name="Lindquist E."/>
            <person name="Lipzen A.M."/>
            <person name="Lu C.W."/>
            <person name="De Luna E."/>
            <person name="Martienssen R.A."/>
            <person name="Minamino N."/>
            <person name="Mizutani M."/>
            <person name="Mizutani M."/>
            <person name="Mochizuki N."/>
            <person name="Monte I."/>
            <person name="Mosher R."/>
            <person name="Nagasaki H."/>
            <person name="Nakagami H."/>
            <person name="Naramoto S."/>
            <person name="Nishitani K."/>
            <person name="Ohtani M."/>
            <person name="Okamoto T."/>
            <person name="Okumura M."/>
            <person name="Phillips J."/>
            <person name="Pollak B."/>
            <person name="Reinders A."/>
            <person name="Rovekamp M."/>
            <person name="Sano R."/>
            <person name="Sawa S."/>
            <person name="Schmid M.W."/>
            <person name="Shirakawa M."/>
            <person name="Solano R."/>
            <person name="Spunde A."/>
            <person name="Suetsugu N."/>
            <person name="Sugano S."/>
            <person name="Sugiyama A."/>
            <person name="Sun R."/>
            <person name="Suzuki Y."/>
            <person name="Takenaka M."/>
            <person name="Takezawa D."/>
            <person name="Tomogane H."/>
            <person name="Tsuzuki M."/>
            <person name="Ueda T."/>
            <person name="Umeda M."/>
            <person name="Ward J.M."/>
            <person name="Watanabe Y."/>
            <person name="Yazaki K."/>
            <person name="Yokoyama R."/>
            <person name="Yoshitake Y."/>
            <person name="Yotsui I."/>
            <person name="Zachgo S."/>
            <person name="Schmutz J."/>
        </authorList>
    </citation>
    <scope>NUCLEOTIDE SEQUENCE [LARGE SCALE GENOMIC DNA]</scope>
    <source>
        <strain evidence="25">Tak-1</strain>
    </source>
</reference>
<dbReference type="OrthoDB" id="422187at2759"/>
<dbReference type="Proteomes" id="UP000244005">
    <property type="component" value="Unassembled WGS sequence"/>
</dbReference>
<comment type="catalytic activity">
    <reaction evidence="16">
        <text>nicotinate beta-D-ribonucleotide + ATP + H(+) = deamido-NAD(+) + diphosphate</text>
        <dbReference type="Rhea" id="RHEA:22860"/>
        <dbReference type="ChEBI" id="CHEBI:15378"/>
        <dbReference type="ChEBI" id="CHEBI:30616"/>
        <dbReference type="ChEBI" id="CHEBI:33019"/>
        <dbReference type="ChEBI" id="CHEBI:57502"/>
        <dbReference type="ChEBI" id="CHEBI:58437"/>
        <dbReference type="EC" id="2.7.7.18"/>
    </reaction>
</comment>
<feature type="compositionally biased region" description="Gly residues" evidence="21">
    <location>
        <begin position="242"/>
        <end position="264"/>
    </location>
</feature>
<comment type="subunit">
    <text evidence="6">Homotetramer.</text>
</comment>
<dbReference type="OMA" id="WWHESEG"/>
<dbReference type="Gene3D" id="1.10.10.60">
    <property type="entry name" value="Homeodomain-like"/>
    <property type="match status" value="1"/>
</dbReference>
<protein>
    <recommendedName>
        <fullName evidence="17">Nicotinamide/nicotinic acid mononucleotide adenylyltransferase 3</fullName>
        <ecNumber evidence="8">2.7.7.1</ecNumber>
        <ecNumber evidence="7">2.7.7.18</ecNumber>
    </recommendedName>
    <alternativeName>
        <fullName evidence="18">Nicotinamide-nucleotide adenylyltransferase 3</fullName>
    </alternativeName>
    <alternativeName>
        <fullName evidence="19">Nicotinate-nucleotide adenylyltransferase 3</fullName>
    </alternativeName>
</protein>
<dbReference type="InterPro" id="IPR045094">
    <property type="entry name" value="NMNAT_euk"/>
</dbReference>
<keyword evidence="9" id="KW-0662">Pyridine nucleotide biosynthesis</keyword>
<feature type="compositionally biased region" description="Basic and acidic residues" evidence="21">
    <location>
        <begin position="272"/>
        <end position="289"/>
    </location>
</feature>
<evidence type="ECO:0000256" key="9">
    <source>
        <dbReference type="ARBA" id="ARBA00022642"/>
    </source>
</evidence>
<sequence>MEPSANESHMDHSAYSPHPNPLTRNQVDHAHLPSPLSYTPFPRSDRQSYATDGYPKEAFGRESYNVRGGDGFVSGRESFGPDRVNYGGTGEAFARDRESLSKDADAFHARGGGGGGDTRVPYSRDPENCLSAAFAKDNDSLSNDDRSSKKVKRGGWWHESEGGERASEASKDMESNRKDPEGGAGGFVGSVGGIGAFRNVVGVISRVAGGGSVGSKMGGVADNCGEVGGGLVVGGVVRGGSADGDVGGDVGDGGGSCGGTGMDGEVGDDGDAEGRDGDSRDKGEKDCSGKKKRAELWQDAEMDALVSAYRQIHMRLTVAGKKGKHVFKSANEKWKEVRNLLIPLGVDRQPKEIERKWSNLSTAFKQIADWNKKVGRPSYWELDEISKKEKTKAKELPATFRVQLYEAMAEFLGDRTAARRSRGWTQYDGPDRAPLMMGAGNGVSVGSECSSGRGCDRGEFRRIVDIPLPMDKLSSQPSNDIMDQKRTRVVLLAPGSFNPPTYMHLRMFELARDALIGEGYDVLGGYMSPVNDAYGKKGLAAAEHRIRLCQLASNESPFIMVDSWEAKQTSYQRTLIVLNRVDHAVNTHGFAGDEKVRVMVLCGADLLESFTDSKVWIPDQVQSIFNEHGVVCISRDGKDVRKIIFENDMLYEQRRNIIVVDEIVTNNISSTKLRRNLERGLSVKYLTPDSVINYIKIHHLYDPNQF</sequence>
<dbReference type="InterPro" id="IPR005248">
    <property type="entry name" value="NadD/NMNAT"/>
</dbReference>
<proteinExistence type="inferred from homology"/>
<dbReference type="CDD" id="cd09286">
    <property type="entry name" value="NMNAT_Eukarya"/>
    <property type="match status" value="1"/>
</dbReference>
<dbReference type="InterPro" id="IPR051182">
    <property type="entry name" value="Euk_NMN_adenylyltrnsfrase"/>
</dbReference>
<keyword evidence="11" id="KW-0548">Nucleotidyltransferase</keyword>
<dbReference type="GO" id="GO:0005759">
    <property type="term" value="C:mitochondrial matrix"/>
    <property type="evidence" value="ECO:0007669"/>
    <property type="project" value="UniProtKB-ARBA"/>
</dbReference>